<dbReference type="EMBL" id="CAFBOZ010000149">
    <property type="protein sequence ID" value="CAB5008473.1"/>
    <property type="molecule type" value="Genomic_DNA"/>
</dbReference>
<sequence>MTDPWVALVLAGGASRRLGGVDKPLLTVGGSTLLERAVTAVDEAGAERVIVVGPARERGVRPGVTFVEESPPGSGPAAAVVAGALSVEGDPILLVMAADLPRAGSLVPTVVAAARRAIDAGRDGAIARAAGRDQYLLQAVRRGALLDAVATVDLRNGSMHQLVELLALDRVDVALDDVVDTDTWNAVAEARRELSLGGPMRLREWSVQATALAGVEGAPIDIDAILDLARDAAHGVERPAAPVTTFILGYAAAAQGLDAAGVAELAARLGAAALEVGSSEASASG</sequence>
<name>A0A6J7PYV7_9ZZZZ</name>
<reference evidence="5" key="1">
    <citation type="submission" date="2020-05" db="EMBL/GenBank/DDBJ databases">
        <authorList>
            <person name="Chiriac C."/>
            <person name="Salcher M."/>
            <person name="Ghai R."/>
            <person name="Kavagutti S V."/>
        </authorList>
    </citation>
    <scope>NUCLEOTIDE SEQUENCE</scope>
</reference>
<evidence type="ECO:0000313" key="5">
    <source>
        <dbReference type="EMBL" id="CAB5008473.1"/>
    </source>
</evidence>
<dbReference type="InterPro" id="IPR025877">
    <property type="entry name" value="MobA-like_NTP_Trfase"/>
</dbReference>
<dbReference type="Gene3D" id="3.90.550.10">
    <property type="entry name" value="Spore Coat Polysaccharide Biosynthesis Protein SpsA, Chain A"/>
    <property type="match status" value="1"/>
</dbReference>
<dbReference type="InterPro" id="IPR045598">
    <property type="entry name" value="DUF6457"/>
</dbReference>
<proteinExistence type="predicted"/>
<evidence type="ECO:0000313" key="4">
    <source>
        <dbReference type="EMBL" id="CAB4965913.1"/>
    </source>
</evidence>
<evidence type="ECO:0000259" key="3">
    <source>
        <dbReference type="Pfam" id="PF20058"/>
    </source>
</evidence>
<dbReference type="PANTHER" id="PTHR19136">
    <property type="entry name" value="MOLYBDENUM COFACTOR GUANYLYLTRANSFERASE"/>
    <property type="match status" value="1"/>
</dbReference>
<evidence type="ECO:0000256" key="1">
    <source>
        <dbReference type="ARBA" id="ARBA00022679"/>
    </source>
</evidence>
<dbReference type="PANTHER" id="PTHR19136:SF81">
    <property type="entry name" value="MOLYBDENUM COFACTOR GUANYLYLTRANSFERASE"/>
    <property type="match status" value="1"/>
</dbReference>
<keyword evidence="1" id="KW-0808">Transferase</keyword>
<dbReference type="SUPFAM" id="SSF53448">
    <property type="entry name" value="Nucleotide-diphospho-sugar transferases"/>
    <property type="match status" value="1"/>
</dbReference>
<feature type="domain" description="DUF6457" evidence="3">
    <location>
        <begin position="200"/>
        <end position="277"/>
    </location>
</feature>
<dbReference type="AlphaFoldDB" id="A0A6J7PYV7"/>
<gene>
    <name evidence="4" type="ORF">UFOPK3773_02455</name>
    <name evidence="5" type="ORF">UFOPK3992_01101</name>
</gene>
<dbReference type="GO" id="GO:0016779">
    <property type="term" value="F:nucleotidyltransferase activity"/>
    <property type="evidence" value="ECO:0007669"/>
    <property type="project" value="UniProtKB-ARBA"/>
</dbReference>
<evidence type="ECO:0000259" key="2">
    <source>
        <dbReference type="Pfam" id="PF12804"/>
    </source>
</evidence>
<dbReference type="Pfam" id="PF20058">
    <property type="entry name" value="DUF6457"/>
    <property type="match status" value="1"/>
</dbReference>
<accession>A0A6J7PYV7</accession>
<protein>
    <submittedName>
        <fullName evidence="5">Unannotated protein</fullName>
    </submittedName>
</protein>
<dbReference type="EMBL" id="CAFBNF010000427">
    <property type="protein sequence ID" value="CAB4965913.1"/>
    <property type="molecule type" value="Genomic_DNA"/>
</dbReference>
<dbReference type="Pfam" id="PF12804">
    <property type="entry name" value="NTP_transf_3"/>
    <property type="match status" value="1"/>
</dbReference>
<feature type="domain" description="MobA-like NTP transferase" evidence="2">
    <location>
        <begin position="7"/>
        <end position="162"/>
    </location>
</feature>
<organism evidence="5">
    <name type="scientific">freshwater metagenome</name>
    <dbReference type="NCBI Taxonomy" id="449393"/>
    <lineage>
        <taxon>unclassified sequences</taxon>
        <taxon>metagenomes</taxon>
        <taxon>ecological metagenomes</taxon>
    </lineage>
</organism>
<dbReference type="InterPro" id="IPR029044">
    <property type="entry name" value="Nucleotide-diphossugar_trans"/>
</dbReference>